<reference evidence="2" key="1">
    <citation type="submission" date="2013-05" db="EMBL/GenBank/DDBJ databases">
        <authorList>
            <person name="Yim A.K.Y."/>
            <person name="Chan T.F."/>
            <person name="Ji K.M."/>
            <person name="Liu X.Y."/>
            <person name="Zhou J.W."/>
            <person name="Li R.Q."/>
            <person name="Yang K.Y."/>
            <person name="Li J."/>
            <person name="Li M."/>
            <person name="Law P.T.W."/>
            <person name="Wu Y.L."/>
            <person name="Cai Z.L."/>
            <person name="Qin H."/>
            <person name="Bao Y."/>
            <person name="Leung R.K.K."/>
            <person name="Ng P.K.S."/>
            <person name="Zou J."/>
            <person name="Zhong X.J."/>
            <person name="Ran P.X."/>
            <person name="Zhong N.S."/>
            <person name="Liu Z.G."/>
            <person name="Tsui S.K.W."/>
        </authorList>
    </citation>
    <scope>NUCLEOTIDE SEQUENCE</scope>
    <source>
        <strain evidence="2">Derf</strain>
        <tissue evidence="2">Whole organism</tissue>
    </source>
</reference>
<keyword evidence="1" id="KW-1133">Transmembrane helix</keyword>
<organism evidence="2 3">
    <name type="scientific">Dermatophagoides farinae</name>
    <name type="common">American house dust mite</name>
    <dbReference type="NCBI Taxonomy" id="6954"/>
    <lineage>
        <taxon>Eukaryota</taxon>
        <taxon>Metazoa</taxon>
        <taxon>Ecdysozoa</taxon>
        <taxon>Arthropoda</taxon>
        <taxon>Chelicerata</taxon>
        <taxon>Arachnida</taxon>
        <taxon>Acari</taxon>
        <taxon>Acariformes</taxon>
        <taxon>Sarcoptiformes</taxon>
        <taxon>Astigmata</taxon>
        <taxon>Psoroptidia</taxon>
        <taxon>Analgoidea</taxon>
        <taxon>Pyroglyphidae</taxon>
        <taxon>Dermatophagoidinae</taxon>
        <taxon>Dermatophagoides</taxon>
    </lineage>
</organism>
<evidence type="ECO:0000313" key="2">
    <source>
        <dbReference type="EMBL" id="KAH9518191.1"/>
    </source>
</evidence>
<name>A0A922I577_DERFA</name>
<accession>A0A922I577</accession>
<keyword evidence="1" id="KW-0472">Membrane</keyword>
<proteinExistence type="predicted"/>
<gene>
    <name evidence="2" type="ORF">DERF_008784</name>
</gene>
<comment type="caution">
    <text evidence="2">The sequence shown here is derived from an EMBL/GenBank/DDBJ whole genome shotgun (WGS) entry which is preliminary data.</text>
</comment>
<dbReference type="AlphaFoldDB" id="A0A922I577"/>
<sequence length="64" mass="7268">MKCIPVCARCRLCLDQKWNDFFLLNNSMIFMNSGILISAIIIGLMENFPDSMDCNSCLKTPIGY</sequence>
<keyword evidence="3" id="KW-1185">Reference proteome</keyword>
<protein>
    <submittedName>
        <fullName evidence="2">Uncharacterized protein</fullName>
    </submittedName>
</protein>
<keyword evidence="1" id="KW-0812">Transmembrane</keyword>
<reference evidence="2" key="2">
    <citation type="journal article" date="2022" name="Res Sq">
        <title>Comparative Genomics Reveals Insights into the Divergent Evolution of Astigmatic Mites and Household Pest Adaptations.</title>
        <authorList>
            <person name="Xiong Q."/>
            <person name="Wan A.T.-Y."/>
            <person name="Liu X.-Y."/>
            <person name="Fung C.S.-H."/>
            <person name="Xiao X."/>
            <person name="Malainual N."/>
            <person name="Hou J."/>
            <person name="Wang L."/>
            <person name="Wang M."/>
            <person name="Yang K."/>
            <person name="Cui Y."/>
            <person name="Leung E."/>
            <person name="Nong W."/>
            <person name="Shin S.-K."/>
            <person name="Au S."/>
            <person name="Jeong K.Y."/>
            <person name="Chew F.T."/>
            <person name="Hui J."/>
            <person name="Leung T.F."/>
            <person name="Tungtrongchitr A."/>
            <person name="Zhong N."/>
            <person name="Liu Z."/>
            <person name="Tsui S."/>
        </authorList>
    </citation>
    <scope>NUCLEOTIDE SEQUENCE</scope>
    <source>
        <strain evidence="2">Derf</strain>
        <tissue evidence="2">Whole organism</tissue>
    </source>
</reference>
<evidence type="ECO:0000313" key="3">
    <source>
        <dbReference type="Proteomes" id="UP000790347"/>
    </source>
</evidence>
<dbReference type="Proteomes" id="UP000790347">
    <property type="component" value="Unassembled WGS sequence"/>
</dbReference>
<dbReference type="EMBL" id="ASGP02000003">
    <property type="protein sequence ID" value="KAH9518191.1"/>
    <property type="molecule type" value="Genomic_DNA"/>
</dbReference>
<evidence type="ECO:0000256" key="1">
    <source>
        <dbReference type="SAM" id="Phobius"/>
    </source>
</evidence>
<feature type="non-terminal residue" evidence="2">
    <location>
        <position position="64"/>
    </location>
</feature>
<feature type="transmembrane region" description="Helical" evidence="1">
    <location>
        <begin position="21"/>
        <end position="45"/>
    </location>
</feature>